<dbReference type="Proteomes" id="UP000318453">
    <property type="component" value="Chromosome"/>
</dbReference>
<gene>
    <name evidence="4" type="ORF">FRE64_15495</name>
</gene>
<dbReference type="EMBL" id="CP042326">
    <property type="protein sequence ID" value="QDZ41223.1"/>
    <property type="molecule type" value="Genomic_DNA"/>
</dbReference>
<keyword evidence="3" id="KW-0732">Signal</keyword>
<dbReference type="InterPro" id="IPR033138">
    <property type="entry name" value="Cu_oxidase_CS"/>
</dbReference>
<feature type="signal peptide" evidence="3">
    <location>
        <begin position="1"/>
        <end position="24"/>
    </location>
</feature>
<dbReference type="InterPro" id="IPR008972">
    <property type="entry name" value="Cupredoxin"/>
</dbReference>
<dbReference type="SUPFAM" id="SSF49503">
    <property type="entry name" value="Cupredoxins"/>
    <property type="match status" value="1"/>
</dbReference>
<dbReference type="OrthoDB" id="371148at2"/>
<evidence type="ECO:0000313" key="4">
    <source>
        <dbReference type="EMBL" id="QDZ41223.1"/>
    </source>
</evidence>
<evidence type="ECO:0000256" key="1">
    <source>
        <dbReference type="ARBA" id="ARBA00022723"/>
    </source>
</evidence>
<dbReference type="PROSITE" id="PS00079">
    <property type="entry name" value="MULTICOPPER_OXIDASE1"/>
    <property type="match status" value="1"/>
</dbReference>
<protein>
    <recommendedName>
        <fullName evidence="6">Blue (type 1) copper domain-containing protein</fullName>
    </recommendedName>
</protein>
<dbReference type="RefSeq" id="WP_146297057.1">
    <property type="nucleotide sequence ID" value="NZ_CP042326.1"/>
</dbReference>
<dbReference type="AlphaFoldDB" id="A0A5B8NPH0"/>
<feature type="chain" id="PRO_5022899394" description="Blue (type 1) copper domain-containing protein" evidence="3">
    <location>
        <begin position="25"/>
        <end position="153"/>
    </location>
</feature>
<dbReference type="Gene3D" id="2.60.40.420">
    <property type="entry name" value="Cupredoxins - blue copper proteins"/>
    <property type="match status" value="1"/>
</dbReference>
<evidence type="ECO:0008006" key="6">
    <source>
        <dbReference type="Google" id="ProtNLM"/>
    </source>
</evidence>
<dbReference type="KEGG" id="enn:FRE64_15495"/>
<evidence type="ECO:0000313" key="5">
    <source>
        <dbReference type="Proteomes" id="UP000318453"/>
    </source>
</evidence>
<proteinExistence type="predicted"/>
<dbReference type="GO" id="GO:0046872">
    <property type="term" value="F:metal ion binding"/>
    <property type="evidence" value="ECO:0007669"/>
    <property type="project" value="UniProtKB-KW"/>
</dbReference>
<feature type="region of interest" description="Disordered" evidence="2">
    <location>
        <begin position="33"/>
        <end position="54"/>
    </location>
</feature>
<dbReference type="CDD" id="cd00920">
    <property type="entry name" value="Cupredoxin"/>
    <property type="match status" value="1"/>
</dbReference>
<evidence type="ECO:0000256" key="2">
    <source>
        <dbReference type="SAM" id="MobiDB-lite"/>
    </source>
</evidence>
<accession>A0A5B8NPH0</accession>
<organism evidence="4 5">
    <name type="scientific">Euhalothece natronophila Z-M001</name>
    <dbReference type="NCBI Taxonomy" id="522448"/>
    <lineage>
        <taxon>Bacteria</taxon>
        <taxon>Bacillati</taxon>
        <taxon>Cyanobacteriota</taxon>
        <taxon>Cyanophyceae</taxon>
        <taxon>Oscillatoriophycideae</taxon>
        <taxon>Chroococcales</taxon>
        <taxon>Halothecacae</taxon>
        <taxon>Halothece cluster</taxon>
        <taxon>Euhalothece</taxon>
    </lineage>
</organism>
<keyword evidence="1" id="KW-0479">Metal-binding</keyword>
<sequence length="153" mass="16937">MLNIISIKTGLRLLGLMAIVGLMACQPEINDQDAPVDDMPDEEMPEEDEVGEETTLDLTAEGREFYIDGEEEENPDLVVQEGSMVEVTLCVTGGTHDWVVDEFDAATDQIGEDDECSTVSFVADQVGEFEYYCSVGNHREEGMYGTLIVEEEE</sequence>
<keyword evidence="5" id="KW-1185">Reference proteome</keyword>
<evidence type="ECO:0000256" key="3">
    <source>
        <dbReference type="SAM" id="SignalP"/>
    </source>
</evidence>
<reference evidence="4" key="1">
    <citation type="submission" date="2019-08" db="EMBL/GenBank/DDBJ databases">
        <title>Carotenoids and Carotenoid Binding Proteins in the Halophilic Cyanobacterium Euhalothece sp. ZM00.</title>
        <authorList>
            <person name="Cho S.M."/>
            <person name="Song J.Y."/>
            <person name="Park Y.-I."/>
        </authorList>
    </citation>
    <scope>NUCLEOTIDE SEQUENCE [LARGE SCALE GENOMIC DNA]</scope>
    <source>
        <strain evidence="4">Z-M001</strain>
    </source>
</reference>
<name>A0A5B8NPH0_9CHRO</name>